<dbReference type="InterPro" id="IPR043748">
    <property type="entry name" value="DUF5693"/>
</dbReference>
<dbReference type="EMBL" id="SSOB01000062">
    <property type="protein sequence ID" value="THF73123.1"/>
    <property type="molecule type" value="Genomic_DNA"/>
</dbReference>
<feature type="transmembrane region" description="Helical" evidence="2">
    <location>
        <begin position="401"/>
        <end position="419"/>
    </location>
</feature>
<feature type="transmembrane region" description="Helical" evidence="2">
    <location>
        <begin position="665"/>
        <end position="684"/>
    </location>
</feature>
<evidence type="ECO:0000256" key="2">
    <source>
        <dbReference type="SAM" id="Phobius"/>
    </source>
</evidence>
<dbReference type="OrthoDB" id="3805529at2"/>
<protein>
    <submittedName>
        <fullName evidence="3">Uncharacterized protein</fullName>
    </submittedName>
</protein>
<evidence type="ECO:0000313" key="4">
    <source>
        <dbReference type="Proteomes" id="UP000310636"/>
    </source>
</evidence>
<feature type="transmembrane region" description="Helical" evidence="2">
    <location>
        <begin position="376"/>
        <end position="394"/>
    </location>
</feature>
<name>A0A4S4BHW8_9BACL</name>
<comment type="caution">
    <text evidence="3">The sequence shown here is derived from an EMBL/GenBank/DDBJ whole genome shotgun (WGS) entry which is preliminary data.</text>
</comment>
<keyword evidence="4" id="KW-1185">Reference proteome</keyword>
<feature type="region of interest" description="Disordered" evidence="1">
    <location>
        <begin position="456"/>
        <end position="502"/>
    </location>
</feature>
<dbReference type="RefSeq" id="WP_136373614.1">
    <property type="nucleotide sequence ID" value="NZ_SSOB01000062.1"/>
</dbReference>
<keyword evidence="2" id="KW-0472">Membrane</keyword>
<sequence length="728" mass="78673">MPQWLEKSNRRLAKGLWWAVLIGLLGSLPFAYTRIQTEASSKKVEFVMDYRDIVQVSQTQADPKRFVEEKLQELKDAGVNAMAVYESSLEELSWEKDVTLYNAQNAALLEGKLPEYGDNRTYLLFANPEHAAVLRPIIEQAFAKIGVSVSSWSAGGREGLLLGIGPDDAYMRTLPPNPITLQKLKDEGFLIVPRLSDRLPYDDEYVGGLIDEFKALGVSSIIFDGDAVTGFADQEDEESLDKLAVRLNEAGIGIGAIENLKIPQSGLGTLAKLLDYNVMRVHSISEGEMNVGKPQTLSDRILLAVKDRNLRLIFLNASASKEAAKGQITNSIETIVKTVAGDEEEDVKGAIELIEDFGFEVGEAHSFDIHRPAAAVLWKAFAVFGSVALIAAAIGLYLPSLLALVTVIGAIGGAGVLVLDSSLLNQALALVTAIAAPTASLVLLIKWLRAKHDRKASERKEGRETGRGSGRGGDSESGRTSGLGGKGESGRTSGLGSKSESGFAGGLPSSAWGRVGASLVLFVRTAVLSLVAVPFVIAILNNITYNLVLEQFRGVSLLHLAPIALVALYAVLYGYGGTVRSNFLHLMKQPITVLWVVLIAIVGALGMYYLSRTGNSGQASGLELQFRSFLEGTFGVRPRTKEFLLGHPLLILGLFLSLRYRWGIVFLIAATLGQLSMVDTFAHLHTPIFLSATRDLLGLGLGLVLGLIAIAVWQLLEKLWRSRGRLVR</sequence>
<organism evidence="3 4">
    <name type="scientific">Cohnella fermenti</name>
    <dbReference type="NCBI Taxonomy" id="2565925"/>
    <lineage>
        <taxon>Bacteria</taxon>
        <taxon>Bacillati</taxon>
        <taxon>Bacillota</taxon>
        <taxon>Bacilli</taxon>
        <taxon>Bacillales</taxon>
        <taxon>Paenibacillaceae</taxon>
        <taxon>Cohnella</taxon>
    </lineage>
</organism>
<evidence type="ECO:0000256" key="1">
    <source>
        <dbReference type="SAM" id="MobiDB-lite"/>
    </source>
</evidence>
<reference evidence="3 4" key="1">
    <citation type="submission" date="2019-04" db="EMBL/GenBank/DDBJ databases">
        <title>Cohnella sp. nov. isolated from preserved vegetables.</title>
        <authorList>
            <person name="Lin S.-Y."/>
            <person name="Hung M.-H."/>
            <person name="Young C.-C."/>
        </authorList>
    </citation>
    <scope>NUCLEOTIDE SEQUENCE [LARGE SCALE GENOMIC DNA]</scope>
    <source>
        <strain evidence="3 4">CC-MHH1044</strain>
    </source>
</reference>
<keyword evidence="2" id="KW-1133">Transmembrane helix</keyword>
<accession>A0A4S4BHW8</accession>
<feature type="transmembrane region" description="Helical" evidence="2">
    <location>
        <begin position="591"/>
        <end position="610"/>
    </location>
</feature>
<feature type="compositionally biased region" description="Basic and acidic residues" evidence="1">
    <location>
        <begin position="456"/>
        <end position="466"/>
    </location>
</feature>
<evidence type="ECO:0000313" key="3">
    <source>
        <dbReference type="EMBL" id="THF73123.1"/>
    </source>
</evidence>
<keyword evidence="2" id="KW-0812">Transmembrane</keyword>
<dbReference type="Proteomes" id="UP000310636">
    <property type="component" value="Unassembled WGS sequence"/>
</dbReference>
<feature type="transmembrane region" description="Helical" evidence="2">
    <location>
        <begin position="425"/>
        <end position="445"/>
    </location>
</feature>
<feature type="transmembrane region" description="Helical" evidence="2">
    <location>
        <begin position="696"/>
        <end position="716"/>
    </location>
</feature>
<feature type="transmembrane region" description="Helical" evidence="2">
    <location>
        <begin position="12"/>
        <end position="32"/>
    </location>
</feature>
<feature type="transmembrane region" description="Helical" evidence="2">
    <location>
        <begin position="560"/>
        <end position="579"/>
    </location>
</feature>
<dbReference type="Pfam" id="PF18949">
    <property type="entry name" value="DUF5693"/>
    <property type="match status" value="1"/>
</dbReference>
<dbReference type="AlphaFoldDB" id="A0A4S4BHW8"/>
<gene>
    <name evidence="3" type="ORF">E6C55_30455</name>
</gene>
<proteinExistence type="predicted"/>
<feature type="compositionally biased region" description="Polar residues" evidence="1">
    <location>
        <begin position="490"/>
        <end position="500"/>
    </location>
</feature>
<feature type="transmembrane region" description="Helical" evidence="2">
    <location>
        <begin position="519"/>
        <end position="540"/>
    </location>
</feature>